<organism evidence="2 3">
    <name type="scientific">Paenibacillus zeisoli</name>
    <dbReference type="NCBI Taxonomy" id="2496267"/>
    <lineage>
        <taxon>Bacteria</taxon>
        <taxon>Bacillati</taxon>
        <taxon>Bacillota</taxon>
        <taxon>Bacilli</taxon>
        <taxon>Bacillales</taxon>
        <taxon>Paenibacillaceae</taxon>
        <taxon>Paenibacillus</taxon>
    </lineage>
</organism>
<accession>A0A3S1B5Y8</accession>
<proteinExistence type="predicted"/>
<gene>
    <name evidence="2" type="ORF">EJP77_10430</name>
</gene>
<keyword evidence="1" id="KW-1133">Transmembrane helix</keyword>
<dbReference type="Proteomes" id="UP000272464">
    <property type="component" value="Unassembled WGS sequence"/>
</dbReference>
<feature type="transmembrane region" description="Helical" evidence="1">
    <location>
        <begin position="9"/>
        <end position="26"/>
    </location>
</feature>
<evidence type="ECO:0000256" key="1">
    <source>
        <dbReference type="SAM" id="Phobius"/>
    </source>
</evidence>
<evidence type="ECO:0000313" key="2">
    <source>
        <dbReference type="EMBL" id="RUT31794.1"/>
    </source>
</evidence>
<dbReference type="RefSeq" id="WP_127199174.1">
    <property type="nucleotide sequence ID" value="NZ_RZNX01000003.1"/>
</dbReference>
<protein>
    <submittedName>
        <fullName evidence="2">Uncharacterized protein</fullName>
    </submittedName>
</protein>
<reference evidence="2 3" key="1">
    <citation type="submission" date="2018-12" db="EMBL/GenBank/DDBJ databases">
        <authorList>
            <person name="Sun L."/>
            <person name="Chen Z."/>
        </authorList>
    </citation>
    <scope>NUCLEOTIDE SEQUENCE [LARGE SCALE GENOMIC DNA]</scope>
    <source>
        <strain evidence="2 3">3-5-3</strain>
    </source>
</reference>
<keyword evidence="1" id="KW-0812">Transmembrane</keyword>
<dbReference type="AlphaFoldDB" id="A0A3S1B5Y8"/>
<keyword evidence="1" id="KW-0472">Membrane</keyword>
<dbReference type="OrthoDB" id="2612782at2"/>
<comment type="caution">
    <text evidence="2">The sequence shown here is derived from an EMBL/GenBank/DDBJ whole genome shotgun (WGS) entry which is preliminary data.</text>
</comment>
<sequence length="222" mass="25165">MKKQLYKKWWFWLIVLFIIGTFINVTKRDGPKEHDEPLKVATVENVKEDANQEVTPKQTTETQQQTVIEKQQQNNQIENDLIQVTKSGGLGDTKSLIEKSYGNDENEPDSGMSSYRNNSLLVIYYNDIAFNVTLSFEGSGNKKFAEALGEAKTIMPTDAVKVKEYKADENRDVVQYESKALAKQLNSFYNNNEDLKPGTFIVILKHDNKGVYAMIIASGDNP</sequence>
<name>A0A3S1B5Y8_9BACL</name>
<evidence type="ECO:0000313" key="3">
    <source>
        <dbReference type="Proteomes" id="UP000272464"/>
    </source>
</evidence>
<keyword evidence="3" id="KW-1185">Reference proteome</keyword>
<dbReference type="EMBL" id="RZNX01000003">
    <property type="protein sequence ID" value="RUT31794.1"/>
    <property type="molecule type" value="Genomic_DNA"/>
</dbReference>